<keyword evidence="1" id="KW-0472">Membrane</keyword>
<evidence type="ECO:0000313" key="2">
    <source>
        <dbReference type="EMBL" id="KAJ7217267.1"/>
    </source>
</evidence>
<keyword evidence="3" id="KW-1185">Reference proteome</keyword>
<accession>A0AAD6YHC0</accession>
<reference evidence="2" key="1">
    <citation type="submission" date="2023-03" db="EMBL/GenBank/DDBJ databases">
        <title>Massive genome expansion in bonnet fungi (Mycena s.s.) driven by repeated elements and novel gene families across ecological guilds.</title>
        <authorList>
            <consortium name="Lawrence Berkeley National Laboratory"/>
            <person name="Harder C.B."/>
            <person name="Miyauchi S."/>
            <person name="Viragh M."/>
            <person name="Kuo A."/>
            <person name="Thoen E."/>
            <person name="Andreopoulos B."/>
            <person name="Lu D."/>
            <person name="Skrede I."/>
            <person name="Drula E."/>
            <person name="Henrissat B."/>
            <person name="Morin E."/>
            <person name="Kohler A."/>
            <person name="Barry K."/>
            <person name="LaButti K."/>
            <person name="Morin E."/>
            <person name="Salamov A."/>
            <person name="Lipzen A."/>
            <person name="Mereny Z."/>
            <person name="Hegedus B."/>
            <person name="Baldrian P."/>
            <person name="Stursova M."/>
            <person name="Weitz H."/>
            <person name="Taylor A."/>
            <person name="Grigoriev I.V."/>
            <person name="Nagy L.G."/>
            <person name="Martin F."/>
            <person name="Kauserud H."/>
        </authorList>
    </citation>
    <scope>NUCLEOTIDE SEQUENCE</scope>
    <source>
        <strain evidence="2">9144</strain>
    </source>
</reference>
<feature type="transmembrane region" description="Helical" evidence="1">
    <location>
        <begin position="156"/>
        <end position="181"/>
    </location>
</feature>
<proteinExistence type="predicted"/>
<gene>
    <name evidence="2" type="ORF">GGX14DRAFT_602769</name>
</gene>
<dbReference type="AlphaFoldDB" id="A0AAD6YHC0"/>
<organism evidence="2 3">
    <name type="scientific">Mycena pura</name>
    <dbReference type="NCBI Taxonomy" id="153505"/>
    <lineage>
        <taxon>Eukaryota</taxon>
        <taxon>Fungi</taxon>
        <taxon>Dikarya</taxon>
        <taxon>Basidiomycota</taxon>
        <taxon>Agaricomycotina</taxon>
        <taxon>Agaricomycetes</taxon>
        <taxon>Agaricomycetidae</taxon>
        <taxon>Agaricales</taxon>
        <taxon>Marasmiineae</taxon>
        <taxon>Mycenaceae</taxon>
        <taxon>Mycena</taxon>
    </lineage>
</organism>
<sequence length="272" mass="30150">MAPGDCAPPVPNTDVSGIGVRVSFYLQYTLAALSCTVSQEIRDIEDALSTLAVTNMAYCVTTLVLGFKSSPELTLYDGLVVMYLTLFILGFCFAITVQYTHAHGFNRYLYLLACTQCYLVLGTFLAICITMPSFGSDAACNSERRVSILFAPVSTHAFRIAGIPISSVLLIFETVLISFAYNNFLRSFFFGKGESKKHSEYIPKLRKVQFASNTIVYGLCVAHVETLRLYNKPDPSDSYWGFGQILPVFLIAHPAMRTLSLLRQHVAPRMCP</sequence>
<dbReference type="EMBL" id="JARJCW010000014">
    <property type="protein sequence ID" value="KAJ7217267.1"/>
    <property type="molecule type" value="Genomic_DNA"/>
</dbReference>
<feature type="transmembrane region" description="Helical" evidence="1">
    <location>
        <begin position="108"/>
        <end position="135"/>
    </location>
</feature>
<evidence type="ECO:0000256" key="1">
    <source>
        <dbReference type="SAM" id="Phobius"/>
    </source>
</evidence>
<name>A0AAD6YHC0_9AGAR</name>
<keyword evidence="1" id="KW-1133">Transmembrane helix</keyword>
<protein>
    <submittedName>
        <fullName evidence="2">Uncharacterized protein</fullName>
    </submittedName>
</protein>
<keyword evidence="1" id="KW-0812">Transmembrane</keyword>
<feature type="transmembrane region" description="Helical" evidence="1">
    <location>
        <begin position="79"/>
        <end position="102"/>
    </location>
</feature>
<evidence type="ECO:0000313" key="3">
    <source>
        <dbReference type="Proteomes" id="UP001219525"/>
    </source>
</evidence>
<comment type="caution">
    <text evidence="2">The sequence shown here is derived from an EMBL/GenBank/DDBJ whole genome shotgun (WGS) entry which is preliminary data.</text>
</comment>
<dbReference type="Proteomes" id="UP001219525">
    <property type="component" value="Unassembled WGS sequence"/>
</dbReference>